<dbReference type="RefSeq" id="WP_164722743.1">
    <property type="nucleotide sequence ID" value="NZ_JADULK010000001.1"/>
</dbReference>
<name>A0ABS0M7T8_SERRU</name>
<dbReference type="Proteomes" id="UP000624159">
    <property type="component" value="Unassembled WGS sequence"/>
</dbReference>
<evidence type="ECO:0000313" key="2">
    <source>
        <dbReference type="Proteomes" id="UP000624159"/>
    </source>
</evidence>
<proteinExistence type="predicted"/>
<evidence type="ECO:0000313" key="1">
    <source>
        <dbReference type="EMBL" id="MBH1928317.1"/>
    </source>
</evidence>
<sequence>MKNDAIKTCLAQPLQIIDRLRQAVHYGELPDTANADSLGDSFATFG</sequence>
<keyword evidence="2" id="KW-1185">Reference proteome</keyword>
<comment type="caution">
    <text evidence="1">The sequence shown here is derived from an EMBL/GenBank/DDBJ whole genome shotgun (WGS) entry which is preliminary data.</text>
</comment>
<dbReference type="EMBL" id="JADULK010000001">
    <property type="protein sequence ID" value="MBH1928317.1"/>
    <property type="molecule type" value="Genomic_DNA"/>
</dbReference>
<protein>
    <submittedName>
        <fullName evidence="1">Uncharacterized protein</fullName>
    </submittedName>
</protein>
<accession>A0ABS0M7T8</accession>
<organism evidence="1 2">
    <name type="scientific">Serratia rubidaea</name>
    <name type="common">Serratia marinorubra</name>
    <dbReference type="NCBI Taxonomy" id="61652"/>
    <lineage>
        <taxon>Bacteria</taxon>
        <taxon>Pseudomonadati</taxon>
        <taxon>Pseudomonadota</taxon>
        <taxon>Gammaproteobacteria</taxon>
        <taxon>Enterobacterales</taxon>
        <taxon>Yersiniaceae</taxon>
        <taxon>Serratia</taxon>
    </lineage>
</organism>
<reference evidence="1 2" key="1">
    <citation type="submission" date="2020-11" db="EMBL/GenBank/DDBJ databases">
        <title>Enhanced detection system for hospital associated transmission using whole genome sequencing surveillance.</title>
        <authorList>
            <person name="Harrison L.H."/>
            <person name="Van Tyne D."/>
            <person name="Marsh J.W."/>
            <person name="Griffith M.P."/>
            <person name="Snyder D.J."/>
            <person name="Cooper V.S."/>
            <person name="Mustapha M."/>
        </authorList>
    </citation>
    <scope>NUCLEOTIDE SEQUENCE [LARGE SCALE GENOMIC DNA]</scope>
    <source>
        <strain evidence="1 2">SER00230</strain>
    </source>
</reference>
<gene>
    <name evidence="1" type="ORF">I5U13_01380</name>
</gene>